<evidence type="ECO:0000256" key="8">
    <source>
        <dbReference type="HAMAP-Rule" id="MF_00972"/>
    </source>
</evidence>
<dbReference type="EC" id="3.5.4.33" evidence="8"/>
<keyword evidence="3 8" id="KW-0819">tRNA processing</keyword>
<comment type="function">
    <text evidence="8">Catalyzes the deamination of adenosine to inosine at the wobble position 34 of tRNA(Arg2).</text>
</comment>
<keyword evidence="4 8" id="KW-0479">Metal-binding</keyword>
<dbReference type="AlphaFoldDB" id="A0A4Z0D4C1"/>
<evidence type="ECO:0000313" key="10">
    <source>
        <dbReference type="EMBL" id="TFZ39144.1"/>
    </source>
</evidence>
<dbReference type="CDD" id="cd01285">
    <property type="entry name" value="nucleoside_deaminase"/>
    <property type="match status" value="1"/>
</dbReference>
<dbReference type="GO" id="GO:0002100">
    <property type="term" value="P:tRNA wobble adenosine to inosine editing"/>
    <property type="evidence" value="ECO:0007669"/>
    <property type="project" value="UniProtKB-UniRule"/>
</dbReference>
<dbReference type="InterPro" id="IPR016193">
    <property type="entry name" value="Cytidine_deaminase-like"/>
</dbReference>
<evidence type="ECO:0000313" key="11">
    <source>
        <dbReference type="Proteomes" id="UP000298381"/>
    </source>
</evidence>
<protein>
    <recommendedName>
        <fullName evidence="8">tRNA-specific adenosine deaminase</fullName>
        <ecNumber evidence="8">3.5.4.33</ecNumber>
    </recommendedName>
</protein>
<keyword evidence="6 8" id="KW-0862">Zinc</keyword>
<dbReference type="Pfam" id="PF00383">
    <property type="entry name" value="dCMP_cyt_deam_1"/>
    <property type="match status" value="1"/>
</dbReference>
<dbReference type="GO" id="GO:0052717">
    <property type="term" value="F:tRNA-specific adenosine-34 deaminase activity"/>
    <property type="evidence" value="ECO:0007669"/>
    <property type="project" value="UniProtKB-UniRule"/>
</dbReference>
<gene>
    <name evidence="8 10" type="primary">tadA</name>
    <name evidence="10" type="ORF">E4100_09205</name>
</gene>
<dbReference type="EMBL" id="SRIB01000024">
    <property type="protein sequence ID" value="TFZ39144.1"/>
    <property type="molecule type" value="Genomic_DNA"/>
</dbReference>
<feature type="domain" description="CMP/dCMP-type deaminase" evidence="9">
    <location>
        <begin position="1"/>
        <end position="125"/>
    </location>
</feature>
<evidence type="ECO:0000256" key="5">
    <source>
        <dbReference type="ARBA" id="ARBA00022801"/>
    </source>
</evidence>
<dbReference type="PROSITE" id="PS00903">
    <property type="entry name" value="CYT_DCMP_DEAMINASES_1"/>
    <property type="match status" value="1"/>
</dbReference>
<reference evidence="10 11" key="1">
    <citation type="submission" date="2019-03" db="EMBL/GenBank/DDBJ databases">
        <title>Draft genome sequence data and analysis of a Fermenting Bacterium, Soehngenia longevitae strain 1933PT, isolated from petroleum reservoir in Azerbaijan.</title>
        <authorList>
            <person name="Grouzdev D.S."/>
            <person name="Bidzhieva S.K."/>
            <person name="Sokolova D.S."/>
            <person name="Tourova T.P."/>
            <person name="Poltaraus A.B."/>
            <person name="Nazina T.N."/>
        </authorList>
    </citation>
    <scope>NUCLEOTIDE SEQUENCE [LARGE SCALE GENOMIC DNA]</scope>
    <source>
        <strain evidence="10 11">1933P</strain>
    </source>
</reference>
<dbReference type="NCBIfam" id="NF008113">
    <property type="entry name" value="PRK10860.1"/>
    <property type="match status" value="1"/>
</dbReference>
<evidence type="ECO:0000259" key="9">
    <source>
        <dbReference type="PROSITE" id="PS51747"/>
    </source>
</evidence>
<feature type="active site" description="Proton donor" evidence="8">
    <location>
        <position position="51"/>
    </location>
</feature>
<dbReference type="GO" id="GO:0008270">
    <property type="term" value="F:zinc ion binding"/>
    <property type="evidence" value="ECO:0007669"/>
    <property type="project" value="UniProtKB-UniRule"/>
</dbReference>
<dbReference type="FunFam" id="3.40.140.10:FF:000005">
    <property type="entry name" value="tRNA-specific adenosine deaminase"/>
    <property type="match status" value="1"/>
</dbReference>
<dbReference type="SUPFAM" id="SSF53927">
    <property type="entry name" value="Cytidine deaminase-like"/>
    <property type="match status" value="1"/>
</dbReference>
<dbReference type="Gene3D" id="3.40.140.10">
    <property type="entry name" value="Cytidine Deaminase, domain 2"/>
    <property type="match status" value="1"/>
</dbReference>
<comment type="cofactor">
    <cofactor evidence="8">
        <name>Zn(2+)</name>
        <dbReference type="ChEBI" id="CHEBI:29105"/>
    </cofactor>
    <text evidence="8">Binds 1 zinc ion per subunit.</text>
</comment>
<organism evidence="10 11">
    <name type="scientific">Soehngenia longivitae</name>
    <dbReference type="NCBI Taxonomy" id="2562294"/>
    <lineage>
        <taxon>Bacteria</taxon>
        <taxon>Bacillati</taxon>
        <taxon>Bacillota</taxon>
        <taxon>Tissierellia</taxon>
        <taxon>Tissierellales</taxon>
        <taxon>Tissierellaceae</taxon>
        <taxon>Soehngenia</taxon>
    </lineage>
</organism>
<feature type="binding site" evidence="8">
    <location>
        <position position="49"/>
    </location>
    <ligand>
        <name>Zn(2+)</name>
        <dbReference type="ChEBI" id="CHEBI:29105"/>
        <note>catalytic</note>
    </ligand>
</feature>
<keyword evidence="11" id="KW-1185">Reference proteome</keyword>
<comment type="catalytic activity">
    <reaction evidence="7 8">
        <text>adenosine(34) in tRNA + H2O + H(+) = inosine(34) in tRNA + NH4(+)</text>
        <dbReference type="Rhea" id="RHEA:43168"/>
        <dbReference type="Rhea" id="RHEA-COMP:10373"/>
        <dbReference type="Rhea" id="RHEA-COMP:10374"/>
        <dbReference type="ChEBI" id="CHEBI:15377"/>
        <dbReference type="ChEBI" id="CHEBI:15378"/>
        <dbReference type="ChEBI" id="CHEBI:28938"/>
        <dbReference type="ChEBI" id="CHEBI:74411"/>
        <dbReference type="ChEBI" id="CHEBI:82852"/>
        <dbReference type="EC" id="3.5.4.33"/>
    </reaction>
</comment>
<sequence length="149" mass="16641">MDELFMKKAIELAKLSTCDVPVGAVIVHDGKIIAEGYNMKEITKDPTHHAEIIAIKKASQVLGGWRLINCTMYVTLEPCAMCAGALVNARIDRLVIGTMDEKRGFCGSVEDLTSHPKLNHKIEVTKGILEDECRKLLVDFFKDLRKNKK</sequence>
<proteinExistence type="inferred from homology"/>
<dbReference type="InterPro" id="IPR002125">
    <property type="entry name" value="CMP_dCMP_dom"/>
</dbReference>
<dbReference type="RefSeq" id="WP_135271753.1">
    <property type="nucleotide sequence ID" value="NZ_SRIB01000024.1"/>
</dbReference>
<evidence type="ECO:0000256" key="7">
    <source>
        <dbReference type="ARBA" id="ARBA00048045"/>
    </source>
</evidence>
<dbReference type="InterPro" id="IPR016192">
    <property type="entry name" value="APOBEC/CMP_deaminase_Zn-bd"/>
</dbReference>
<dbReference type="PANTHER" id="PTHR11079:SF202">
    <property type="entry name" value="TRNA-SPECIFIC ADENOSINE DEAMINASE"/>
    <property type="match status" value="1"/>
</dbReference>
<evidence type="ECO:0000256" key="4">
    <source>
        <dbReference type="ARBA" id="ARBA00022723"/>
    </source>
</evidence>
<evidence type="ECO:0000256" key="1">
    <source>
        <dbReference type="ARBA" id="ARBA00010669"/>
    </source>
</evidence>
<dbReference type="HAMAP" id="MF_00972">
    <property type="entry name" value="tRNA_aden_deaminase"/>
    <property type="match status" value="1"/>
</dbReference>
<comment type="caution">
    <text evidence="10">The sequence shown here is derived from an EMBL/GenBank/DDBJ whole genome shotgun (WGS) entry which is preliminary data.</text>
</comment>
<dbReference type="OrthoDB" id="9802676at2"/>
<accession>A0A4Z0D4C1</accession>
<comment type="subunit">
    <text evidence="2 8">Homodimer.</text>
</comment>
<name>A0A4Z0D4C1_9FIRM</name>
<feature type="binding site" evidence="8">
    <location>
        <position position="82"/>
    </location>
    <ligand>
        <name>Zn(2+)</name>
        <dbReference type="ChEBI" id="CHEBI:29105"/>
        <note>catalytic</note>
    </ligand>
</feature>
<evidence type="ECO:0000256" key="6">
    <source>
        <dbReference type="ARBA" id="ARBA00022833"/>
    </source>
</evidence>
<feature type="binding site" evidence="8">
    <location>
        <position position="79"/>
    </location>
    <ligand>
        <name>Zn(2+)</name>
        <dbReference type="ChEBI" id="CHEBI:29105"/>
        <note>catalytic</note>
    </ligand>
</feature>
<dbReference type="InterPro" id="IPR028883">
    <property type="entry name" value="tRNA_aden_deaminase"/>
</dbReference>
<evidence type="ECO:0000256" key="2">
    <source>
        <dbReference type="ARBA" id="ARBA00011738"/>
    </source>
</evidence>
<evidence type="ECO:0000256" key="3">
    <source>
        <dbReference type="ARBA" id="ARBA00022694"/>
    </source>
</evidence>
<dbReference type="Proteomes" id="UP000298381">
    <property type="component" value="Unassembled WGS sequence"/>
</dbReference>
<comment type="similarity">
    <text evidence="1">Belongs to the cytidine and deoxycytidylate deaminase family. ADAT2 subfamily.</text>
</comment>
<dbReference type="PROSITE" id="PS51747">
    <property type="entry name" value="CYT_DCMP_DEAMINASES_2"/>
    <property type="match status" value="1"/>
</dbReference>
<keyword evidence="5 8" id="KW-0378">Hydrolase</keyword>
<dbReference type="PANTHER" id="PTHR11079">
    <property type="entry name" value="CYTOSINE DEAMINASE FAMILY MEMBER"/>
    <property type="match status" value="1"/>
</dbReference>